<dbReference type="GO" id="GO:0071222">
    <property type="term" value="P:cellular response to lipopolysaccharide"/>
    <property type="evidence" value="ECO:0007669"/>
    <property type="project" value="TreeGrafter"/>
</dbReference>
<evidence type="ECO:0000256" key="6">
    <source>
        <dbReference type="ARBA" id="ARBA00023136"/>
    </source>
</evidence>
<keyword evidence="4 13" id="KW-0732">Signal</keyword>
<keyword evidence="16" id="KW-1185">Reference proteome</keyword>
<keyword evidence="9" id="KW-0325">Glycoprotein</keyword>
<evidence type="ECO:0000256" key="12">
    <source>
        <dbReference type="SAM" id="Phobius"/>
    </source>
</evidence>
<evidence type="ECO:0000256" key="4">
    <source>
        <dbReference type="ARBA" id="ARBA00022729"/>
    </source>
</evidence>
<feature type="region of interest" description="Disordered" evidence="11">
    <location>
        <begin position="302"/>
        <end position="326"/>
    </location>
</feature>
<evidence type="ECO:0000259" key="14">
    <source>
        <dbReference type="PROSITE" id="PS50835"/>
    </source>
</evidence>
<dbReference type="Proteomes" id="UP001152803">
    <property type="component" value="Unassembled WGS sequence"/>
</dbReference>
<feature type="domain" description="Ig-like" evidence="14">
    <location>
        <begin position="157"/>
        <end position="240"/>
    </location>
</feature>
<evidence type="ECO:0000256" key="5">
    <source>
        <dbReference type="ARBA" id="ARBA00022989"/>
    </source>
</evidence>
<keyword evidence="7" id="KW-1015">Disulfide bond</keyword>
<evidence type="ECO:0000256" key="1">
    <source>
        <dbReference type="ARBA" id="ARBA00004251"/>
    </source>
</evidence>
<dbReference type="InterPro" id="IPR053896">
    <property type="entry name" value="BTN3A2-like_Ig-C"/>
</dbReference>
<evidence type="ECO:0000256" key="3">
    <source>
        <dbReference type="ARBA" id="ARBA00022692"/>
    </source>
</evidence>
<evidence type="ECO:0000256" key="9">
    <source>
        <dbReference type="ARBA" id="ARBA00023180"/>
    </source>
</evidence>
<dbReference type="GO" id="GO:0042102">
    <property type="term" value="P:positive regulation of T cell proliferation"/>
    <property type="evidence" value="ECO:0007669"/>
    <property type="project" value="TreeGrafter"/>
</dbReference>
<evidence type="ECO:0000256" key="13">
    <source>
        <dbReference type="SAM" id="SignalP"/>
    </source>
</evidence>
<reference evidence="15" key="1">
    <citation type="journal article" date="2023" name="Science">
        <title>Genome structures resolve the early diversification of teleost fishes.</title>
        <authorList>
            <person name="Parey E."/>
            <person name="Louis A."/>
            <person name="Montfort J."/>
            <person name="Bouchez O."/>
            <person name="Roques C."/>
            <person name="Iampietro C."/>
            <person name="Lluch J."/>
            <person name="Castinel A."/>
            <person name="Donnadieu C."/>
            <person name="Desvignes T."/>
            <person name="Floi Bucao C."/>
            <person name="Jouanno E."/>
            <person name="Wen M."/>
            <person name="Mejri S."/>
            <person name="Dirks R."/>
            <person name="Jansen H."/>
            <person name="Henkel C."/>
            <person name="Chen W.J."/>
            <person name="Zahm M."/>
            <person name="Cabau C."/>
            <person name="Klopp C."/>
            <person name="Thompson A.W."/>
            <person name="Robinson-Rechavi M."/>
            <person name="Braasch I."/>
            <person name="Lecointre G."/>
            <person name="Bobe J."/>
            <person name="Postlethwait J.H."/>
            <person name="Berthelot C."/>
            <person name="Roest Crollius H."/>
            <person name="Guiguen Y."/>
        </authorList>
    </citation>
    <scope>NUCLEOTIDE SEQUENCE</scope>
    <source>
        <strain evidence="15">Concon-B</strain>
    </source>
</reference>
<name>A0A9Q1I593_CONCO</name>
<evidence type="ECO:0000256" key="8">
    <source>
        <dbReference type="ARBA" id="ARBA00023170"/>
    </source>
</evidence>
<evidence type="ECO:0000256" key="10">
    <source>
        <dbReference type="ARBA" id="ARBA00023319"/>
    </source>
</evidence>
<dbReference type="InterPro" id="IPR013783">
    <property type="entry name" value="Ig-like_fold"/>
</dbReference>
<comment type="caution">
    <text evidence="15">The sequence shown here is derived from an EMBL/GenBank/DDBJ whole genome shotgun (WGS) entry which is preliminary data.</text>
</comment>
<organism evidence="15 16">
    <name type="scientific">Conger conger</name>
    <name type="common">Conger eel</name>
    <name type="synonym">Muraena conger</name>
    <dbReference type="NCBI Taxonomy" id="82655"/>
    <lineage>
        <taxon>Eukaryota</taxon>
        <taxon>Metazoa</taxon>
        <taxon>Chordata</taxon>
        <taxon>Craniata</taxon>
        <taxon>Vertebrata</taxon>
        <taxon>Euteleostomi</taxon>
        <taxon>Actinopterygii</taxon>
        <taxon>Neopterygii</taxon>
        <taxon>Teleostei</taxon>
        <taxon>Anguilliformes</taxon>
        <taxon>Congridae</taxon>
        <taxon>Conger</taxon>
    </lineage>
</organism>
<evidence type="ECO:0000256" key="11">
    <source>
        <dbReference type="SAM" id="MobiDB-lite"/>
    </source>
</evidence>
<feature type="signal peptide" evidence="13">
    <location>
        <begin position="1"/>
        <end position="30"/>
    </location>
</feature>
<keyword evidence="8" id="KW-0675">Receptor</keyword>
<dbReference type="SUPFAM" id="SSF48726">
    <property type="entry name" value="Immunoglobulin"/>
    <property type="match status" value="2"/>
</dbReference>
<comment type="subcellular location">
    <subcellularLocation>
        <location evidence="1">Cell membrane</location>
        <topology evidence="1">Single-pass type I membrane protein</topology>
    </subcellularLocation>
</comment>
<keyword evidence="2" id="KW-1003">Cell membrane</keyword>
<dbReference type="PANTHER" id="PTHR25466">
    <property type="entry name" value="T-LYMPHOCYTE ACTIVATION ANTIGEN"/>
    <property type="match status" value="1"/>
</dbReference>
<dbReference type="EMBL" id="JAFJMO010000003">
    <property type="protein sequence ID" value="KAJ8282240.1"/>
    <property type="molecule type" value="Genomic_DNA"/>
</dbReference>
<keyword evidence="3 12" id="KW-0812">Transmembrane</keyword>
<dbReference type="Pfam" id="PF22705">
    <property type="entry name" value="C2-set_3"/>
    <property type="match status" value="1"/>
</dbReference>
<sequence>MPVFRTMKMFSMMIVLQIFVHVWMVQLAESRASGVVEVIATLGQPVLLSCNWGKALEPNNIRVYWQGPGAGRGEKNVMVVHAYNKGKEEFTEQDSRYRNRTSMNRDLISQGNLSLLIKDIKAIDDNTQLIAHVQEGSANTQDICNRMLRVTAEFQKPEVNVSCVEGREELKIDCKSHGGFPKPKLSWTGLNQRGNNPSPIVTSNSIDGTYTIHSTLWVNISKDQRVTCHVTNPTSQKNINASIITYASCQVPPDHYLIEICSAVTVAVTLIIVAIFLYKRKSLVCSHPDLCCRKAQAPTTSNQEEEKINMNEYAGGDSGAEPWKCR</sequence>
<dbReference type="InterPro" id="IPR007110">
    <property type="entry name" value="Ig-like_dom"/>
</dbReference>
<keyword evidence="5 12" id="KW-1133">Transmembrane helix</keyword>
<keyword evidence="10" id="KW-0393">Immunoglobulin domain</keyword>
<dbReference type="AlphaFoldDB" id="A0A9Q1I593"/>
<dbReference type="OrthoDB" id="9898017at2759"/>
<dbReference type="GO" id="GO:0006955">
    <property type="term" value="P:immune response"/>
    <property type="evidence" value="ECO:0007669"/>
    <property type="project" value="TreeGrafter"/>
</dbReference>
<feature type="transmembrane region" description="Helical" evidence="12">
    <location>
        <begin position="256"/>
        <end position="278"/>
    </location>
</feature>
<dbReference type="GO" id="GO:0009897">
    <property type="term" value="C:external side of plasma membrane"/>
    <property type="evidence" value="ECO:0007669"/>
    <property type="project" value="TreeGrafter"/>
</dbReference>
<dbReference type="InterPro" id="IPR051713">
    <property type="entry name" value="T-cell_Activation_Regulation"/>
</dbReference>
<evidence type="ECO:0000256" key="7">
    <source>
        <dbReference type="ARBA" id="ARBA00023157"/>
    </source>
</evidence>
<dbReference type="PROSITE" id="PS50835">
    <property type="entry name" value="IG_LIKE"/>
    <property type="match status" value="1"/>
</dbReference>
<dbReference type="InterPro" id="IPR036179">
    <property type="entry name" value="Ig-like_dom_sf"/>
</dbReference>
<gene>
    <name evidence="15" type="ORF">COCON_G00047590</name>
</gene>
<feature type="chain" id="PRO_5040303209" description="Ig-like domain-containing protein" evidence="13">
    <location>
        <begin position="31"/>
        <end position="326"/>
    </location>
</feature>
<dbReference type="GO" id="GO:0042130">
    <property type="term" value="P:negative regulation of T cell proliferation"/>
    <property type="evidence" value="ECO:0007669"/>
    <property type="project" value="TreeGrafter"/>
</dbReference>
<evidence type="ECO:0000313" key="16">
    <source>
        <dbReference type="Proteomes" id="UP001152803"/>
    </source>
</evidence>
<proteinExistence type="predicted"/>
<evidence type="ECO:0000256" key="2">
    <source>
        <dbReference type="ARBA" id="ARBA00022475"/>
    </source>
</evidence>
<accession>A0A9Q1I593</accession>
<protein>
    <recommendedName>
        <fullName evidence="14">Ig-like domain-containing protein</fullName>
    </recommendedName>
</protein>
<dbReference type="PANTHER" id="PTHR25466:SF14">
    <property type="entry name" value="BUTYROPHILIN SUBFAMILY 2 MEMBER A2-LIKE-RELATED"/>
    <property type="match status" value="1"/>
</dbReference>
<dbReference type="GO" id="GO:0031295">
    <property type="term" value="P:T cell costimulation"/>
    <property type="evidence" value="ECO:0007669"/>
    <property type="project" value="TreeGrafter"/>
</dbReference>
<keyword evidence="6 12" id="KW-0472">Membrane</keyword>
<evidence type="ECO:0000313" key="15">
    <source>
        <dbReference type="EMBL" id="KAJ8282240.1"/>
    </source>
</evidence>
<dbReference type="GO" id="GO:0007166">
    <property type="term" value="P:cell surface receptor signaling pathway"/>
    <property type="evidence" value="ECO:0007669"/>
    <property type="project" value="TreeGrafter"/>
</dbReference>
<dbReference type="Gene3D" id="2.60.40.10">
    <property type="entry name" value="Immunoglobulins"/>
    <property type="match status" value="2"/>
</dbReference>